<evidence type="ECO:0000256" key="2">
    <source>
        <dbReference type="SAM" id="SignalP"/>
    </source>
</evidence>
<name>A0AAU7C6A5_9BACT</name>
<dbReference type="Pfam" id="PF13365">
    <property type="entry name" value="Trypsin_2"/>
    <property type="match status" value="1"/>
</dbReference>
<dbReference type="AlphaFoldDB" id="A0AAU7C6A5"/>
<dbReference type="InterPro" id="IPR001940">
    <property type="entry name" value="Peptidase_S1C"/>
</dbReference>
<feature type="chain" id="PRO_5043447895" evidence="2">
    <location>
        <begin position="26"/>
        <end position="344"/>
    </location>
</feature>
<feature type="compositionally biased region" description="Basic and acidic residues" evidence="1">
    <location>
        <begin position="310"/>
        <end position="332"/>
    </location>
</feature>
<feature type="region of interest" description="Disordered" evidence="1">
    <location>
        <begin position="300"/>
        <end position="344"/>
    </location>
</feature>
<dbReference type="PANTHER" id="PTHR22939">
    <property type="entry name" value="SERINE PROTEASE FAMILY S1C HTRA-RELATED"/>
    <property type="match status" value="1"/>
</dbReference>
<sequence length="344" mass="36809">MRLVVPVAVTVLVGLVFCGAQPGGAAEVIGLKDGHEVTGEVVAEKANALFVDLGFDIVRIPRDQVVRRGKPGGGGDQASALVREPEIEASGFFNLGPLRPAPVKELVAKFGEAVVSIETPSGKGSGFIINDDGYTVTNHHVIHGETRISAVLYQNVASGLARRRIDNVEIVALNPFVDLALLKLPPQKDLKLSHVVLGSLDDLNAGDGVFAVGNPLGLERSVSQGIVSTRNRNFEGQIYLQTDAAINPGNSGGPLFNMRGEVIGVTNMKATQGDNLGFAIPIYYVKDFLRNRDAFSFDKENPNTGYRYLDPPRRLRAESPPRAHEDSSKEKVSAAPAAERSEVP</sequence>
<keyword evidence="2" id="KW-0732">Signal</keyword>
<dbReference type="PRINTS" id="PR00834">
    <property type="entry name" value="PROTEASES2C"/>
</dbReference>
<dbReference type="RefSeq" id="WP_406693372.1">
    <property type="nucleotide sequence ID" value="NZ_CP155447.1"/>
</dbReference>
<proteinExistence type="predicted"/>
<feature type="signal peptide" evidence="2">
    <location>
        <begin position="1"/>
        <end position="25"/>
    </location>
</feature>
<evidence type="ECO:0000256" key="1">
    <source>
        <dbReference type="SAM" id="MobiDB-lite"/>
    </source>
</evidence>
<reference evidence="3" key="1">
    <citation type="submission" date="2024-05" db="EMBL/GenBank/DDBJ databases">
        <title>Planctomycetes of the genus Singulisphaera possess chitinolytic capabilities.</title>
        <authorList>
            <person name="Ivanova A."/>
        </authorList>
    </citation>
    <scope>NUCLEOTIDE SEQUENCE</scope>
    <source>
        <strain evidence="3">Ch08T</strain>
    </source>
</reference>
<dbReference type="GO" id="GO:0006508">
    <property type="term" value="P:proteolysis"/>
    <property type="evidence" value="ECO:0007669"/>
    <property type="project" value="InterPro"/>
</dbReference>
<gene>
    <name evidence="3" type="ORF">V5E97_20320</name>
</gene>
<dbReference type="SUPFAM" id="SSF50494">
    <property type="entry name" value="Trypsin-like serine proteases"/>
    <property type="match status" value="1"/>
</dbReference>
<dbReference type="GO" id="GO:0004252">
    <property type="term" value="F:serine-type endopeptidase activity"/>
    <property type="evidence" value="ECO:0007669"/>
    <property type="project" value="InterPro"/>
</dbReference>
<dbReference type="Gene3D" id="2.40.10.120">
    <property type="match status" value="1"/>
</dbReference>
<organism evidence="3">
    <name type="scientific">Singulisphaera sp. Ch08</name>
    <dbReference type="NCBI Taxonomy" id="3120278"/>
    <lineage>
        <taxon>Bacteria</taxon>
        <taxon>Pseudomonadati</taxon>
        <taxon>Planctomycetota</taxon>
        <taxon>Planctomycetia</taxon>
        <taxon>Isosphaerales</taxon>
        <taxon>Isosphaeraceae</taxon>
        <taxon>Singulisphaera</taxon>
    </lineage>
</organism>
<dbReference type="EMBL" id="CP155447">
    <property type="protein sequence ID" value="XBH00702.1"/>
    <property type="molecule type" value="Genomic_DNA"/>
</dbReference>
<protein>
    <submittedName>
        <fullName evidence="3">Trypsin-like peptidase domain-containing protein</fullName>
    </submittedName>
</protein>
<evidence type="ECO:0000313" key="3">
    <source>
        <dbReference type="EMBL" id="XBH00702.1"/>
    </source>
</evidence>
<accession>A0AAU7C6A5</accession>
<dbReference type="InterPro" id="IPR009003">
    <property type="entry name" value="Peptidase_S1_PA"/>
</dbReference>
<dbReference type="PANTHER" id="PTHR22939:SF129">
    <property type="entry name" value="SERINE PROTEASE HTRA2, MITOCHONDRIAL"/>
    <property type="match status" value="1"/>
</dbReference>